<feature type="repeat" description="PPR" evidence="2">
    <location>
        <begin position="234"/>
        <end position="268"/>
    </location>
</feature>
<evidence type="ECO:0000313" key="3">
    <source>
        <dbReference type="EMBL" id="URD92809.1"/>
    </source>
</evidence>
<dbReference type="FunFam" id="1.25.40.10:FF:000184">
    <property type="entry name" value="Pentatricopeptide repeat-containing protein, chloroplastic"/>
    <property type="match status" value="1"/>
</dbReference>
<dbReference type="Pfam" id="PF20431">
    <property type="entry name" value="E_motif"/>
    <property type="match status" value="1"/>
</dbReference>
<feature type="repeat" description="PPR" evidence="2">
    <location>
        <begin position="69"/>
        <end position="105"/>
    </location>
</feature>
<evidence type="ECO:0000256" key="1">
    <source>
        <dbReference type="ARBA" id="ARBA00022737"/>
    </source>
</evidence>
<proteinExistence type="predicted"/>
<keyword evidence="4" id="KW-1185">Reference proteome</keyword>
<dbReference type="InterPro" id="IPR002885">
    <property type="entry name" value="PPR_rpt"/>
</dbReference>
<dbReference type="Gene3D" id="1.25.40.10">
    <property type="entry name" value="Tetratricopeptide repeat domain"/>
    <property type="match status" value="4"/>
</dbReference>
<dbReference type="InterPro" id="IPR011990">
    <property type="entry name" value="TPR-like_helical_dom_sf"/>
</dbReference>
<dbReference type="PANTHER" id="PTHR47926:SF534">
    <property type="entry name" value="PENTATRICOPEPTIDE REPEAT-CONTAINING PROTEIN"/>
    <property type="match status" value="1"/>
</dbReference>
<dbReference type="GO" id="GO:0003723">
    <property type="term" value="F:RNA binding"/>
    <property type="evidence" value="ECO:0007669"/>
    <property type="project" value="InterPro"/>
</dbReference>
<evidence type="ECO:0000256" key="2">
    <source>
        <dbReference type="PROSITE-ProRule" id="PRU00708"/>
    </source>
</evidence>
<dbReference type="Proteomes" id="UP001055439">
    <property type="component" value="Chromosome 3"/>
</dbReference>
<dbReference type="EMBL" id="CP097505">
    <property type="protein sequence ID" value="URD92809.1"/>
    <property type="molecule type" value="Genomic_DNA"/>
</dbReference>
<keyword evidence="1" id="KW-0677">Repeat</keyword>
<dbReference type="InterPro" id="IPR046848">
    <property type="entry name" value="E_motif"/>
</dbReference>
<feature type="repeat" description="PPR" evidence="2">
    <location>
        <begin position="335"/>
        <end position="369"/>
    </location>
</feature>
<feature type="repeat" description="PPR" evidence="2">
    <location>
        <begin position="203"/>
        <end position="233"/>
    </location>
</feature>
<dbReference type="Pfam" id="PF13041">
    <property type="entry name" value="PPR_2"/>
    <property type="match status" value="2"/>
</dbReference>
<feature type="repeat" description="PPR" evidence="2">
    <location>
        <begin position="304"/>
        <end position="334"/>
    </location>
</feature>
<dbReference type="GO" id="GO:0009451">
    <property type="term" value="P:RNA modification"/>
    <property type="evidence" value="ECO:0007669"/>
    <property type="project" value="InterPro"/>
</dbReference>
<dbReference type="NCBIfam" id="TIGR00756">
    <property type="entry name" value="PPR"/>
    <property type="match status" value="5"/>
</dbReference>
<dbReference type="PANTHER" id="PTHR47926">
    <property type="entry name" value="PENTATRICOPEPTIDE REPEAT-CONTAINING PROTEIN"/>
    <property type="match status" value="1"/>
</dbReference>
<sequence>MSVILENPLKCLERCTSLRSLQQVHAQTFLNGLNRDNYVAVKLITFCSKKLGERGYARMIFNSLITSANVFLWTAMITSYSNYQSEVSREAIIIYRMMHQKGSHPNHFTLSSVLRACSFMKAIQEGNQIHGHSSKLGFNSSGYVQATLVDLYTKVGRTQEALQLLGTFPECNIVSYNTVITSYIKADNMKVARDLFDEMADRDSVSWNLMISGYASHGDTPSSRELFDQMPEREISSWNALVAGYCCNGQWDEAIQLFKEMCLATVKPNHISMAILMSACGHLGALEIARQLHGFLEKSCIEMNCYVFNSLVDMYAKCGNVYEAFRVFSKIPIKDVVSYNIIILGLASHGLGEDAIKSFSEMLAAGIQPDTITLLGILSACSHAGLVEIGHKYFECISRDYAIEPTADHYACMVDLYGRAGLVEDAFDLIKRMSIKPHAGVWGALLNACRIHSNVDIGRVAAQELFRIEPVNPGNYVILSNLFARAHLWDSVAEIRRFMRGKVPKTAGCSWIEVNGQVNEFLIGDATHPHSKSIHAVLRHLSLQLVFLPPIAPITIPSLDELLWKTLLMHD</sequence>
<organism evidence="3 4">
    <name type="scientific">Musa troglodytarum</name>
    <name type="common">fe'i banana</name>
    <dbReference type="NCBI Taxonomy" id="320322"/>
    <lineage>
        <taxon>Eukaryota</taxon>
        <taxon>Viridiplantae</taxon>
        <taxon>Streptophyta</taxon>
        <taxon>Embryophyta</taxon>
        <taxon>Tracheophyta</taxon>
        <taxon>Spermatophyta</taxon>
        <taxon>Magnoliopsida</taxon>
        <taxon>Liliopsida</taxon>
        <taxon>Zingiberales</taxon>
        <taxon>Musaceae</taxon>
        <taxon>Musa</taxon>
    </lineage>
</organism>
<name>A0A9E7FAN4_9LILI</name>
<evidence type="ECO:0000313" key="4">
    <source>
        <dbReference type="Proteomes" id="UP001055439"/>
    </source>
</evidence>
<protein>
    <submittedName>
        <fullName evidence="3">PPR repeat</fullName>
    </submittedName>
</protein>
<gene>
    <name evidence="3" type="ORF">MUK42_35751</name>
</gene>
<feature type="repeat" description="PPR" evidence="2">
    <location>
        <begin position="172"/>
        <end position="202"/>
    </location>
</feature>
<accession>A0A9E7FAN4</accession>
<dbReference type="Pfam" id="PF01535">
    <property type="entry name" value="PPR"/>
    <property type="match status" value="4"/>
</dbReference>
<dbReference type="OrthoDB" id="185373at2759"/>
<dbReference type="AlphaFoldDB" id="A0A9E7FAN4"/>
<dbReference type="InterPro" id="IPR046960">
    <property type="entry name" value="PPR_At4g14850-like_plant"/>
</dbReference>
<dbReference type="PROSITE" id="PS51375">
    <property type="entry name" value="PPR"/>
    <property type="match status" value="6"/>
</dbReference>
<reference evidence="3" key="1">
    <citation type="submission" date="2022-05" db="EMBL/GenBank/DDBJ databases">
        <title>The Musa troglodytarum L. genome provides insights into the mechanism of non-climacteric behaviour and enrichment of carotenoids.</title>
        <authorList>
            <person name="Wang J."/>
        </authorList>
    </citation>
    <scope>NUCLEOTIDE SEQUENCE</scope>
    <source>
        <tissue evidence="3">Leaf</tissue>
    </source>
</reference>